<dbReference type="Proteomes" id="UP000070544">
    <property type="component" value="Unassembled WGS sequence"/>
</dbReference>
<proteinExistence type="predicted"/>
<feature type="compositionally biased region" description="Basic and acidic residues" evidence="1">
    <location>
        <begin position="108"/>
        <end position="135"/>
    </location>
</feature>
<gene>
    <name evidence="2" type="ORF">M427DRAFT_36392</name>
</gene>
<organism evidence="2 3">
    <name type="scientific">Gonapodya prolifera (strain JEL478)</name>
    <name type="common">Monoblepharis prolifera</name>
    <dbReference type="NCBI Taxonomy" id="1344416"/>
    <lineage>
        <taxon>Eukaryota</taxon>
        <taxon>Fungi</taxon>
        <taxon>Fungi incertae sedis</taxon>
        <taxon>Chytridiomycota</taxon>
        <taxon>Chytridiomycota incertae sedis</taxon>
        <taxon>Monoblepharidomycetes</taxon>
        <taxon>Monoblepharidales</taxon>
        <taxon>Gonapodyaceae</taxon>
        <taxon>Gonapodya</taxon>
    </lineage>
</organism>
<feature type="compositionally biased region" description="Low complexity" evidence="1">
    <location>
        <begin position="241"/>
        <end position="252"/>
    </location>
</feature>
<feature type="region of interest" description="Disordered" evidence="1">
    <location>
        <begin position="1"/>
        <end position="372"/>
    </location>
</feature>
<sequence>MPPPPPPSKPVPHYPLGQDIFMPIPDLDSSPEMKPTEGGSVPDSEGLPAVSRMRSRRSVASRRSTKSAKGNTAAEGGDGKDLGGESAADVRWSQYYTKDQRRKSAAPSEKRSMRSFDPGAEKLDVSGGADLDRSRSKGSRRSKHNGGDNIRSQSQKRAPSRKRSTSKSARRQLSLVTEQFDALGSGGPMSPLFGTAPSDDGRGRLPSSLRITRLSSDFGSRSHGPPRSPQSPIYPAHVRRSPSPGTGTGTDDGSTRRWTDHQGSGTDGKGPMKVRNGRRDSRRAPTPDSDSSSRSSLSDLLADYEKSGSDGETAGDNQVHETAEARRKRLLARRKSGRSTKSGRSVRSEKSRSSSVEGLRRRKSADVRRQATLKTEMSGLVAMLERGSPLAHGE</sequence>
<feature type="compositionally biased region" description="Basic residues" evidence="1">
    <location>
        <begin position="326"/>
        <end position="338"/>
    </location>
</feature>
<dbReference type="OrthoDB" id="10692503at2759"/>
<reference evidence="2 3" key="1">
    <citation type="journal article" date="2015" name="Genome Biol. Evol.">
        <title>Phylogenomic analyses indicate that early fungi evolved digesting cell walls of algal ancestors of land plants.</title>
        <authorList>
            <person name="Chang Y."/>
            <person name="Wang S."/>
            <person name="Sekimoto S."/>
            <person name="Aerts A.L."/>
            <person name="Choi C."/>
            <person name="Clum A."/>
            <person name="LaButti K.M."/>
            <person name="Lindquist E.A."/>
            <person name="Yee Ngan C."/>
            <person name="Ohm R.A."/>
            <person name="Salamov A.A."/>
            <person name="Grigoriev I.V."/>
            <person name="Spatafora J.W."/>
            <person name="Berbee M.L."/>
        </authorList>
    </citation>
    <scope>NUCLEOTIDE SEQUENCE [LARGE SCALE GENOMIC DNA]</scope>
    <source>
        <strain evidence="2 3">JEL478</strain>
    </source>
</reference>
<name>A0A139A2P2_GONPJ</name>
<evidence type="ECO:0000256" key="1">
    <source>
        <dbReference type="SAM" id="MobiDB-lite"/>
    </source>
</evidence>
<feature type="compositionally biased region" description="Polar residues" evidence="1">
    <location>
        <begin position="209"/>
        <end position="219"/>
    </location>
</feature>
<feature type="compositionally biased region" description="Low complexity" evidence="1">
    <location>
        <begin position="286"/>
        <end position="301"/>
    </location>
</feature>
<evidence type="ECO:0000313" key="2">
    <source>
        <dbReference type="EMBL" id="KXS10918.1"/>
    </source>
</evidence>
<accession>A0A139A2P2</accession>
<feature type="compositionally biased region" description="Basic residues" evidence="1">
    <location>
        <begin position="53"/>
        <end position="66"/>
    </location>
</feature>
<dbReference type="AlphaFoldDB" id="A0A139A2P2"/>
<protein>
    <submittedName>
        <fullName evidence="2">Uncharacterized protein</fullName>
    </submittedName>
</protein>
<keyword evidence="3" id="KW-1185">Reference proteome</keyword>
<feature type="compositionally biased region" description="Pro residues" evidence="1">
    <location>
        <begin position="1"/>
        <end position="13"/>
    </location>
</feature>
<evidence type="ECO:0000313" key="3">
    <source>
        <dbReference type="Proteomes" id="UP000070544"/>
    </source>
</evidence>
<dbReference type="EMBL" id="KQ965811">
    <property type="protein sequence ID" value="KXS10918.1"/>
    <property type="molecule type" value="Genomic_DNA"/>
</dbReference>
<feature type="compositionally biased region" description="Basic residues" evidence="1">
    <location>
        <begin position="158"/>
        <end position="170"/>
    </location>
</feature>